<dbReference type="AlphaFoldDB" id="K1UGN3"/>
<dbReference type="SUPFAM" id="SSF53335">
    <property type="entry name" value="S-adenosyl-L-methionine-dependent methyltransferases"/>
    <property type="match status" value="1"/>
</dbReference>
<keyword evidence="2" id="KW-0808">Transferase</keyword>
<dbReference type="PROSITE" id="PS51686">
    <property type="entry name" value="SAM_MT_RSMB_NOP"/>
    <property type="match status" value="1"/>
</dbReference>
<feature type="non-terminal residue" evidence="7">
    <location>
        <position position="1"/>
    </location>
</feature>
<dbReference type="GO" id="GO:0008173">
    <property type="term" value="F:RNA methyltransferase activity"/>
    <property type="evidence" value="ECO:0007669"/>
    <property type="project" value="InterPro"/>
</dbReference>
<dbReference type="GO" id="GO:0001510">
    <property type="term" value="P:RNA methylation"/>
    <property type="evidence" value="ECO:0007669"/>
    <property type="project" value="InterPro"/>
</dbReference>
<gene>
    <name evidence="7" type="ORF">LEA_00443</name>
</gene>
<evidence type="ECO:0000256" key="1">
    <source>
        <dbReference type="ARBA" id="ARBA00022603"/>
    </source>
</evidence>
<evidence type="ECO:0000313" key="7">
    <source>
        <dbReference type="EMBL" id="EKC81338.1"/>
    </source>
</evidence>
<dbReference type="PANTHER" id="PTHR22807">
    <property type="entry name" value="NOP2 YEAST -RELATED NOL1/NOP2/FMU SUN DOMAIN-CONTAINING"/>
    <property type="match status" value="1"/>
</dbReference>
<feature type="domain" description="SAM-dependent MTase RsmB/NOP-type" evidence="6">
    <location>
        <begin position="1"/>
        <end position="106"/>
    </location>
</feature>
<dbReference type="PANTHER" id="PTHR22807:SF30">
    <property type="entry name" value="28S RRNA (CYTOSINE(4447)-C(5))-METHYLTRANSFERASE-RELATED"/>
    <property type="match status" value="1"/>
</dbReference>
<name>K1UGN3_9ZZZZ</name>
<dbReference type="InterPro" id="IPR001678">
    <property type="entry name" value="MeTrfase_RsmB-F_NOP2_dom"/>
</dbReference>
<proteinExistence type="predicted"/>
<sequence length="227" mass="25802">GAIGEWSTQNVNNCWQLQREIVSDIWNCLKPGGILIYSTCTFNAHEDEENVDWICKELGAEVMTLEGVEDAWNITRNLTGTDFPVYRFIPGISRGEGLFMAILKKEGEWEAGSSAKENRKDKKKKDKKVAKGKGPEIPDGWLKTDTEWMPAESNETVYAIPGRWKDIYDQAEKNLKVLHAGVKLGTDRERVSFPTRLSLSLRCSTKITSHRWSYPTMMPSATFARRL</sequence>
<dbReference type="InterPro" id="IPR029063">
    <property type="entry name" value="SAM-dependent_MTases_sf"/>
</dbReference>
<evidence type="ECO:0000256" key="4">
    <source>
        <dbReference type="ARBA" id="ARBA00022884"/>
    </source>
</evidence>
<dbReference type="Gene3D" id="3.40.50.150">
    <property type="entry name" value="Vaccinia Virus protein VP39"/>
    <property type="match status" value="1"/>
</dbReference>
<keyword evidence="4" id="KW-0694">RNA-binding</keyword>
<evidence type="ECO:0000256" key="5">
    <source>
        <dbReference type="SAM" id="MobiDB-lite"/>
    </source>
</evidence>
<keyword evidence="3" id="KW-0949">S-adenosyl-L-methionine</keyword>
<reference evidence="7" key="1">
    <citation type="journal article" date="2013" name="Environ. Microbiol.">
        <title>Microbiota from the distal guts of lean and obese adolescents exhibit partial functional redundancy besides clear differences in community structure.</title>
        <authorList>
            <person name="Ferrer M."/>
            <person name="Ruiz A."/>
            <person name="Lanza F."/>
            <person name="Haange S.B."/>
            <person name="Oberbach A."/>
            <person name="Till H."/>
            <person name="Bargiela R."/>
            <person name="Campoy C."/>
            <person name="Segura M.T."/>
            <person name="Richter M."/>
            <person name="von Bergen M."/>
            <person name="Seifert J."/>
            <person name="Suarez A."/>
        </authorList>
    </citation>
    <scope>NUCLEOTIDE SEQUENCE</scope>
</reference>
<feature type="region of interest" description="Disordered" evidence="5">
    <location>
        <begin position="112"/>
        <end position="136"/>
    </location>
</feature>
<dbReference type="Pfam" id="PF01189">
    <property type="entry name" value="Methyltr_RsmB-F"/>
    <property type="match status" value="1"/>
</dbReference>
<dbReference type="GO" id="GO:0003723">
    <property type="term" value="F:RNA binding"/>
    <property type="evidence" value="ECO:0007669"/>
    <property type="project" value="UniProtKB-KW"/>
</dbReference>
<organism evidence="7">
    <name type="scientific">human gut metagenome</name>
    <dbReference type="NCBI Taxonomy" id="408170"/>
    <lineage>
        <taxon>unclassified sequences</taxon>
        <taxon>metagenomes</taxon>
        <taxon>organismal metagenomes</taxon>
    </lineage>
</organism>
<evidence type="ECO:0000259" key="6">
    <source>
        <dbReference type="PROSITE" id="PS51686"/>
    </source>
</evidence>
<accession>K1UGN3</accession>
<comment type="caution">
    <text evidence="7">The sequence shown here is derived from an EMBL/GenBank/DDBJ whole genome shotgun (WGS) entry which is preliminary data.</text>
</comment>
<evidence type="ECO:0000256" key="3">
    <source>
        <dbReference type="ARBA" id="ARBA00022691"/>
    </source>
</evidence>
<dbReference type="InterPro" id="IPR023267">
    <property type="entry name" value="RCMT"/>
</dbReference>
<evidence type="ECO:0000256" key="2">
    <source>
        <dbReference type="ARBA" id="ARBA00022679"/>
    </source>
</evidence>
<feature type="compositionally biased region" description="Basic residues" evidence="5">
    <location>
        <begin position="121"/>
        <end position="131"/>
    </location>
</feature>
<dbReference type="PRINTS" id="PR02008">
    <property type="entry name" value="RCMTFAMILY"/>
</dbReference>
<dbReference type="EMBL" id="AJWY01000320">
    <property type="protein sequence ID" value="EKC81338.1"/>
    <property type="molecule type" value="Genomic_DNA"/>
</dbReference>
<dbReference type="InterPro" id="IPR049560">
    <property type="entry name" value="MeTrfase_RsmB-F_NOP2_cat"/>
</dbReference>
<keyword evidence="1" id="KW-0489">Methyltransferase</keyword>
<protein>
    <submittedName>
        <fullName evidence="7">NOL1/NOP2/sun family protein</fullName>
    </submittedName>
</protein>